<evidence type="ECO:0000313" key="9">
    <source>
        <dbReference type="Proteomes" id="UP000676409"/>
    </source>
</evidence>
<dbReference type="Gene3D" id="1.10.150.900">
    <property type="match status" value="1"/>
</dbReference>
<dbReference type="KEGG" id="caul:KCG34_00420"/>
<organism evidence="8 9">
    <name type="scientific">Phenylobacterium montanum</name>
    <dbReference type="NCBI Taxonomy" id="2823693"/>
    <lineage>
        <taxon>Bacteria</taxon>
        <taxon>Pseudomonadati</taxon>
        <taxon>Pseudomonadota</taxon>
        <taxon>Alphaproteobacteria</taxon>
        <taxon>Caulobacterales</taxon>
        <taxon>Caulobacteraceae</taxon>
        <taxon>Phenylobacterium</taxon>
    </lineage>
</organism>
<dbReference type="Pfam" id="PF07687">
    <property type="entry name" value="M20_dimer"/>
    <property type="match status" value="1"/>
</dbReference>
<feature type="signal peptide" evidence="6">
    <location>
        <begin position="1"/>
        <end position="20"/>
    </location>
</feature>
<dbReference type="Gene3D" id="3.40.630.10">
    <property type="entry name" value="Zn peptidases"/>
    <property type="match status" value="1"/>
</dbReference>
<feature type="domain" description="Peptidase M20 dimerisation" evidence="7">
    <location>
        <begin position="226"/>
        <end position="373"/>
    </location>
</feature>
<dbReference type="InterPro" id="IPR011650">
    <property type="entry name" value="Peptidase_M20_dimer"/>
</dbReference>
<keyword evidence="4" id="KW-0378">Hydrolase</keyword>
<evidence type="ECO:0000256" key="1">
    <source>
        <dbReference type="ARBA" id="ARBA00006247"/>
    </source>
</evidence>
<dbReference type="Proteomes" id="UP000676409">
    <property type="component" value="Chromosome"/>
</dbReference>
<dbReference type="PANTHER" id="PTHR45962:SF1">
    <property type="entry name" value="N-FATTY-ACYL-AMINO ACID SYNTHASE_HYDROLASE PM20D1"/>
    <property type="match status" value="1"/>
</dbReference>
<dbReference type="SUPFAM" id="SSF55031">
    <property type="entry name" value="Bacterial exopeptidase dimerisation domain"/>
    <property type="match status" value="1"/>
</dbReference>
<dbReference type="InterPro" id="IPR002933">
    <property type="entry name" value="Peptidase_M20"/>
</dbReference>
<evidence type="ECO:0000256" key="6">
    <source>
        <dbReference type="SAM" id="SignalP"/>
    </source>
</evidence>
<feature type="chain" id="PRO_5037731671" evidence="6">
    <location>
        <begin position="21"/>
        <end position="476"/>
    </location>
</feature>
<dbReference type="RefSeq" id="WP_211938447.1">
    <property type="nucleotide sequence ID" value="NZ_CP073078.1"/>
</dbReference>
<dbReference type="SUPFAM" id="SSF53187">
    <property type="entry name" value="Zn-dependent exopeptidases"/>
    <property type="match status" value="1"/>
</dbReference>
<dbReference type="InterPro" id="IPR047177">
    <property type="entry name" value="Pept_M20A"/>
</dbReference>
<dbReference type="AlphaFoldDB" id="A0A975IWH4"/>
<gene>
    <name evidence="8" type="ORF">KCG34_00420</name>
</gene>
<dbReference type="PANTHER" id="PTHR45962">
    <property type="entry name" value="N-FATTY-ACYL-AMINO ACID SYNTHASE/HYDROLASE PM20D1"/>
    <property type="match status" value="1"/>
</dbReference>
<proteinExistence type="inferred from homology"/>
<dbReference type="GO" id="GO:0046872">
    <property type="term" value="F:metal ion binding"/>
    <property type="evidence" value="ECO:0007669"/>
    <property type="project" value="UniProtKB-KW"/>
</dbReference>
<evidence type="ECO:0000256" key="2">
    <source>
        <dbReference type="ARBA" id="ARBA00022670"/>
    </source>
</evidence>
<accession>A0A975IWH4</accession>
<keyword evidence="6" id="KW-0732">Signal</keyword>
<dbReference type="GO" id="GO:0006508">
    <property type="term" value="P:proteolysis"/>
    <property type="evidence" value="ECO:0007669"/>
    <property type="project" value="UniProtKB-KW"/>
</dbReference>
<dbReference type="EMBL" id="CP073078">
    <property type="protein sequence ID" value="QUD88396.1"/>
    <property type="molecule type" value="Genomic_DNA"/>
</dbReference>
<dbReference type="InterPro" id="IPR036264">
    <property type="entry name" value="Bact_exopeptidase_dim_dom"/>
</dbReference>
<dbReference type="Pfam" id="PF01546">
    <property type="entry name" value="Peptidase_M20"/>
    <property type="match status" value="1"/>
</dbReference>
<sequence>MTIRALKPALALAWASLALAAGARAAEPGPLPPAADQALSHDILKELVEVNTTFDHGTAGAVPLIVARLKAAGFADADVQVVGPAAFPNKPNVVVRYRGTGKAKPVLYVGHLDVVEADPKDWTVDPFKLTEKDGYLYGRGTIDMKDEDAAMLDSLIRLKREGFKPSRDIIVAFTADEETGDGSTNGVNYLVNQRRDLVDAEFSINPDSGEGDLEHGKRLDLNFQTAEKTYVTFYMTMTNRGGHSSLPEPDNAIYQLAEGLVKLSKAPMPARTTATTRAYFEHMAAIETGQTRDDLLAVAKGGAGFDAAAERLSKASVFYNAMLRSTCVATLLSAGPAENALPQRAQASIQCRILPDETPEQTQKALEARVADPTIKFSVVFPPHPNPESALDPALMKITQQVTQSMWPGVPIVPVMSVGASDSVYTRAAGIPSYGLGGMFSELDDNRAHSRDERIGTTAFYEDVEFTYRLMKAVSR</sequence>
<keyword evidence="3" id="KW-0479">Metal-binding</keyword>
<keyword evidence="5" id="KW-0862">Zinc</keyword>
<protein>
    <submittedName>
        <fullName evidence="8">M20/M25/M40 family metallo-hydrolase</fullName>
    </submittedName>
</protein>
<evidence type="ECO:0000256" key="5">
    <source>
        <dbReference type="ARBA" id="ARBA00022833"/>
    </source>
</evidence>
<keyword evidence="9" id="KW-1185">Reference proteome</keyword>
<evidence type="ECO:0000256" key="3">
    <source>
        <dbReference type="ARBA" id="ARBA00022723"/>
    </source>
</evidence>
<evidence type="ECO:0000313" key="8">
    <source>
        <dbReference type="EMBL" id="QUD88396.1"/>
    </source>
</evidence>
<keyword evidence="2" id="KW-0645">Protease</keyword>
<dbReference type="GO" id="GO:0008233">
    <property type="term" value="F:peptidase activity"/>
    <property type="evidence" value="ECO:0007669"/>
    <property type="project" value="UniProtKB-KW"/>
</dbReference>
<evidence type="ECO:0000259" key="7">
    <source>
        <dbReference type="Pfam" id="PF07687"/>
    </source>
</evidence>
<dbReference type="NCBIfam" id="NF006596">
    <property type="entry name" value="PRK09133.1"/>
    <property type="match status" value="1"/>
</dbReference>
<evidence type="ECO:0000256" key="4">
    <source>
        <dbReference type="ARBA" id="ARBA00022801"/>
    </source>
</evidence>
<reference evidence="8" key="1">
    <citation type="submission" date="2021-04" db="EMBL/GenBank/DDBJ databases">
        <title>The complete genome sequence of Caulobacter sp. S6.</title>
        <authorList>
            <person name="Tang Y."/>
            <person name="Ouyang W."/>
            <person name="Liu Q."/>
            <person name="Huang B."/>
            <person name="Guo Z."/>
            <person name="Lei P."/>
        </authorList>
    </citation>
    <scope>NUCLEOTIDE SEQUENCE</scope>
    <source>
        <strain evidence="8">S6</strain>
    </source>
</reference>
<comment type="similarity">
    <text evidence="1">Belongs to the peptidase M20A family.</text>
</comment>
<dbReference type="Gene3D" id="3.30.70.360">
    <property type="match status" value="1"/>
</dbReference>
<name>A0A975IWH4_9CAUL</name>